<dbReference type="InterPro" id="IPR008965">
    <property type="entry name" value="CBM2/CBM3_carb-bd_dom_sf"/>
</dbReference>
<dbReference type="Pfam" id="PF17189">
    <property type="entry name" value="Glyco_hydro_30C"/>
    <property type="match status" value="1"/>
</dbReference>
<feature type="chain" id="PRO_5017546565" evidence="5">
    <location>
        <begin position="31"/>
        <end position="570"/>
    </location>
</feature>
<dbReference type="GO" id="GO:0016020">
    <property type="term" value="C:membrane"/>
    <property type="evidence" value="ECO:0007669"/>
    <property type="project" value="GOC"/>
</dbReference>
<dbReference type="PROSITE" id="PS51173">
    <property type="entry name" value="CBM2"/>
    <property type="match status" value="1"/>
</dbReference>
<dbReference type="InterPro" id="IPR033452">
    <property type="entry name" value="GH30_C"/>
</dbReference>
<comment type="caution">
    <text evidence="7">The sequence shown here is derived from an EMBL/GenBank/DDBJ whole genome shotgun (WGS) entry which is preliminary data.</text>
</comment>
<gene>
    <name evidence="7" type="ORF">DFJ67_5722</name>
</gene>
<dbReference type="Gene3D" id="2.60.40.290">
    <property type="match status" value="1"/>
</dbReference>
<evidence type="ECO:0000256" key="1">
    <source>
        <dbReference type="ARBA" id="ARBA00005382"/>
    </source>
</evidence>
<dbReference type="AlphaFoldDB" id="A0A3D9ZTA2"/>
<dbReference type="GO" id="GO:0005975">
    <property type="term" value="P:carbohydrate metabolic process"/>
    <property type="evidence" value="ECO:0007669"/>
    <property type="project" value="InterPro"/>
</dbReference>
<keyword evidence="4" id="KW-0326">Glycosidase</keyword>
<dbReference type="InterPro" id="IPR001139">
    <property type="entry name" value="Glyco_hydro_30"/>
</dbReference>
<dbReference type="SUPFAM" id="SSF51011">
    <property type="entry name" value="Glycosyl hydrolase domain"/>
    <property type="match status" value="1"/>
</dbReference>
<dbReference type="InterPro" id="IPR033453">
    <property type="entry name" value="Glyco_hydro_30_TIM-barrel"/>
</dbReference>
<evidence type="ECO:0000256" key="2">
    <source>
        <dbReference type="ARBA" id="ARBA00022729"/>
    </source>
</evidence>
<dbReference type="GO" id="GO:0030247">
    <property type="term" value="F:polysaccharide binding"/>
    <property type="evidence" value="ECO:0007669"/>
    <property type="project" value="UniProtKB-UniRule"/>
</dbReference>
<dbReference type="InterPro" id="IPR001919">
    <property type="entry name" value="CBD2"/>
</dbReference>
<feature type="domain" description="CBM2" evidence="6">
    <location>
        <begin position="475"/>
        <end position="570"/>
    </location>
</feature>
<comment type="similarity">
    <text evidence="1 4">Belongs to the glycosyl hydrolase 30 family.</text>
</comment>
<dbReference type="SUPFAM" id="SSF51445">
    <property type="entry name" value="(Trans)glycosidases"/>
    <property type="match status" value="1"/>
</dbReference>
<feature type="signal peptide" evidence="5">
    <location>
        <begin position="1"/>
        <end position="30"/>
    </location>
</feature>
<evidence type="ECO:0000259" key="6">
    <source>
        <dbReference type="PROSITE" id="PS51173"/>
    </source>
</evidence>
<dbReference type="InterPro" id="IPR012291">
    <property type="entry name" value="CBM2_carb-bd_dom_sf"/>
</dbReference>
<proteinExistence type="inferred from homology"/>
<dbReference type="SMART" id="SM00637">
    <property type="entry name" value="CBD_II"/>
    <property type="match status" value="1"/>
</dbReference>
<name>A0A3D9ZTA2_9ACTN</name>
<dbReference type="OrthoDB" id="9806701at2"/>
<evidence type="ECO:0000256" key="3">
    <source>
        <dbReference type="ARBA" id="ARBA00022801"/>
    </source>
</evidence>
<keyword evidence="2 5" id="KW-0732">Signal</keyword>
<dbReference type="Gene3D" id="3.20.20.80">
    <property type="entry name" value="Glycosidases"/>
    <property type="match status" value="1"/>
</dbReference>
<dbReference type="Pfam" id="PF02055">
    <property type="entry name" value="Glyco_hydro_30"/>
    <property type="match status" value="1"/>
</dbReference>
<dbReference type="InterPro" id="IPR013780">
    <property type="entry name" value="Glyco_hydro_b"/>
</dbReference>
<dbReference type="Gene3D" id="2.60.40.1180">
    <property type="entry name" value="Golgi alpha-mannosidase II"/>
    <property type="match status" value="1"/>
</dbReference>
<dbReference type="RefSeq" id="WP_116070827.1">
    <property type="nucleotide sequence ID" value="NZ_BONB01000063.1"/>
</dbReference>
<dbReference type="GO" id="GO:0006680">
    <property type="term" value="P:glucosylceramide catabolic process"/>
    <property type="evidence" value="ECO:0007669"/>
    <property type="project" value="TreeGrafter"/>
</dbReference>
<keyword evidence="3 4" id="KW-0378">Hydrolase</keyword>
<organism evidence="7 8">
    <name type="scientific">Asanoa ferruginea</name>
    <dbReference type="NCBI Taxonomy" id="53367"/>
    <lineage>
        <taxon>Bacteria</taxon>
        <taxon>Bacillati</taxon>
        <taxon>Actinomycetota</taxon>
        <taxon>Actinomycetes</taxon>
        <taxon>Micromonosporales</taxon>
        <taxon>Micromonosporaceae</taxon>
        <taxon>Asanoa</taxon>
    </lineage>
</organism>
<dbReference type="PANTHER" id="PTHR11069">
    <property type="entry name" value="GLUCOSYLCERAMIDASE"/>
    <property type="match status" value="1"/>
</dbReference>
<dbReference type="Proteomes" id="UP000256913">
    <property type="component" value="Unassembled WGS sequence"/>
</dbReference>
<keyword evidence="8" id="KW-1185">Reference proteome</keyword>
<reference evidence="7 8" key="1">
    <citation type="submission" date="2018-08" db="EMBL/GenBank/DDBJ databases">
        <title>Sequencing the genomes of 1000 actinobacteria strains.</title>
        <authorList>
            <person name="Klenk H.-P."/>
        </authorList>
    </citation>
    <scope>NUCLEOTIDE SEQUENCE [LARGE SCALE GENOMIC DNA]</scope>
    <source>
        <strain evidence="7 8">DSM 44099</strain>
    </source>
</reference>
<dbReference type="EMBL" id="QUMQ01000001">
    <property type="protein sequence ID" value="REF99682.1"/>
    <property type="molecule type" value="Genomic_DNA"/>
</dbReference>
<protein>
    <submittedName>
        <fullName evidence="7">Glucosylceramidase</fullName>
    </submittedName>
</protein>
<evidence type="ECO:0000256" key="5">
    <source>
        <dbReference type="SAM" id="SignalP"/>
    </source>
</evidence>
<dbReference type="InterPro" id="IPR017853">
    <property type="entry name" value="GH"/>
</dbReference>
<dbReference type="PANTHER" id="PTHR11069:SF23">
    <property type="entry name" value="LYSOSOMAL ACID GLUCOSYLCERAMIDASE"/>
    <property type="match status" value="1"/>
</dbReference>
<sequence>MTRVARRVLAAALPLLCVGAVVLHQSQAYAATTATIDGATTYQPIEGFGFSQAFDRTAVIQALSETNQRQVLDLIFSPETGAGLSIVRNGISSTASSIQPTNPGGPGATPRYVWDGDDDGQVWLSKQAQSYGVKRFYANAWSAPGYMKTNGNEANGGTLCGLPGASCASGDWRQAYANYLIQYAKFYAQEGIPITDLGFTNEPNYTTNYSSMLFTPAQAANFAKIVGPLASTAGLKLACCDPVGWNDERSYASAITADADANRYVQTFTGHHYSSAPSSPISVGGRPTWMSEWSPGGSSSSWNTNWDDGSGIDGFTVASSIHTALTSGNVNAYVYWYAVSLANTRAFIQANGSNYTVSKRLWAMAQYSRYIRPGAVRIGATTADGNSRLSAFRNTDGSVIVVALNAGSAAQSTTYALRNSVTTGTASPYLTNNANSMAAQPGISVNGGTFTATVPARSLVTYRILGGPGTPPTGEPTTPGGCTATVTPGTVWGDRYNTSVTVAGATDWTVTVAITAPQRVSTTWSGTFAWTSGGSTMTVKPNGSGNTFGFTTMTNGNTSARPRIISCTPG</sequence>
<evidence type="ECO:0000313" key="7">
    <source>
        <dbReference type="EMBL" id="REF99682.1"/>
    </source>
</evidence>
<dbReference type="GO" id="GO:0004348">
    <property type="term" value="F:glucosylceramidase activity"/>
    <property type="evidence" value="ECO:0007669"/>
    <property type="project" value="InterPro"/>
</dbReference>
<evidence type="ECO:0000256" key="4">
    <source>
        <dbReference type="RuleBase" id="RU361188"/>
    </source>
</evidence>
<dbReference type="SUPFAM" id="SSF49384">
    <property type="entry name" value="Carbohydrate-binding domain"/>
    <property type="match status" value="1"/>
</dbReference>
<evidence type="ECO:0000313" key="8">
    <source>
        <dbReference type="Proteomes" id="UP000256913"/>
    </source>
</evidence>
<accession>A0A3D9ZTA2</accession>